<feature type="compositionally biased region" description="Basic and acidic residues" evidence="1">
    <location>
        <begin position="111"/>
        <end position="124"/>
    </location>
</feature>
<feature type="non-terminal residue" evidence="2">
    <location>
        <position position="279"/>
    </location>
</feature>
<organism evidence="2">
    <name type="scientific">Tetraselmis sp. GSL018</name>
    <dbReference type="NCBI Taxonomy" id="582737"/>
    <lineage>
        <taxon>Eukaryota</taxon>
        <taxon>Viridiplantae</taxon>
        <taxon>Chlorophyta</taxon>
        <taxon>core chlorophytes</taxon>
        <taxon>Chlorodendrophyceae</taxon>
        <taxon>Chlorodendrales</taxon>
        <taxon>Chlorodendraceae</taxon>
        <taxon>Tetraselmis</taxon>
    </lineage>
</organism>
<protein>
    <submittedName>
        <fullName evidence="2">Uncharacterized protein</fullName>
    </submittedName>
</protein>
<reference evidence="2" key="1">
    <citation type="submission" date="2014-05" db="EMBL/GenBank/DDBJ databases">
        <title>The transcriptome of the halophilic microalga Tetraselmis sp. GSL018 isolated from the Great Salt Lake, Utah.</title>
        <authorList>
            <person name="Jinkerson R.E."/>
            <person name="D'Adamo S."/>
            <person name="Posewitz M.C."/>
        </authorList>
    </citation>
    <scope>NUCLEOTIDE SEQUENCE</scope>
    <source>
        <strain evidence="2">GSL018</strain>
    </source>
</reference>
<sequence>LEAVMRFLEEADAARNGIAGSSPGHGGEAVEHNLLKSMLLSLSGPAVMDILLSLVQADRLVDAVAALQRIVTTSGLGGNKFAAVALCKSDRGRAAEHLVSSPAAGGRPRPPGRDAEGRNQRRPDPAVLSCAAAPRRVVRRRGAPRRLRRAAGGSCRRVGHEWRRGSRRGRGFCPGDPALLSAGKGWHRGVHPCPGGRGSQRCSGVPQGPADAEGLERAGGGRARGAGRSAAAVLSRAHRCVGGCKGSIGDVGGISGEALRPDDAGSVRCVPGRCSLSPR</sequence>
<evidence type="ECO:0000313" key="2">
    <source>
        <dbReference type="EMBL" id="JAC61212.1"/>
    </source>
</evidence>
<name>A0A061QKQ6_9CHLO</name>
<evidence type="ECO:0000256" key="1">
    <source>
        <dbReference type="SAM" id="MobiDB-lite"/>
    </source>
</evidence>
<gene>
    <name evidence="2" type="ORF">TSPGSL018_26856</name>
</gene>
<accession>A0A061QKQ6</accession>
<feature type="non-terminal residue" evidence="2">
    <location>
        <position position="1"/>
    </location>
</feature>
<proteinExistence type="predicted"/>
<dbReference type="AlphaFoldDB" id="A0A061QKQ6"/>
<feature type="region of interest" description="Disordered" evidence="1">
    <location>
        <begin position="96"/>
        <end position="127"/>
    </location>
</feature>
<dbReference type="EMBL" id="GBEZ01025934">
    <property type="protein sequence ID" value="JAC61212.1"/>
    <property type="molecule type" value="Transcribed_RNA"/>
</dbReference>